<comment type="caution">
    <text evidence="2">The sequence shown here is derived from an EMBL/GenBank/DDBJ whole genome shotgun (WGS) entry which is preliminary data.</text>
</comment>
<sequence>MNALHQIESAESERSEPANVAPPLPIERHIVGAALCAERMRQLTEQLLLLLRHAPRDAETYARVHNDILDAWSVTDQHFQAYHAVIGCGGQA</sequence>
<dbReference type="EMBL" id="QQTP01000022">
    <property type="protein sequence ID" value="RDJ20129.1"/>
    <property type="molecule type" value="Genomic_DNA"/>
</dbReference>
<gene>
    <name evidence="2" type="ORF">DWE98_26205</name>
</gene>
<organism evidence="2 3">
    <name type="scientific">Bosea caraganae</name>
    <dbReference type="NCBI Taxonomy" id="2763117"/>
    <lineage>
        <taxon>Bacteria</taxon>
        <taxon>Pseudomonadati</taxon>
        <taxon>Pseudomonadota</taxon>
        <taxon>Alphaproteobacteria</taxon>
        <taxon>Hyphomicrobiales</taxon>
        <taxon>Boseaceae</taxon>
        <taxon>Bosea</taxon>
    </lineage>
</organism>
<evidence type="ECO:0000313" key="2">
    <source>
        <dbReference type="EMBL" id="RDJ20129.1"/>
    </source>
</evidence>
<name>A0A370KYP4_9HYPH</name>
<reference evidence="3" key="1">
    <citation type="submission" date="2018-07" db="EMBL/GenBank/DDBJ databases">
        <authorList>
            <person name="Safronova V.I."/>
            <person name="Chirak E.R."/>
            <person name="Sazanova A.L."/>
        </authorList>
    </citation>
    <scope>NUCLEOTIDE SEQUENCE [LARGE SCALE GENOMIC DNA]</scope>
    <source>
        <strain evidence="3">RCAM04685</strain>
    </source>
</reference>
<evidence type="ECO:0000313" key="3">
    <source>
        <dbReference type="Proteomes" id="UP000255207"/>
    </source>
</evidence>
<protein>
    <submittedName>
        <fullName evidence="2">Uncharacterized protein</fullName>
    </submittedName>
</protein>
<dbReference type="AlphaFoldDB" id="A0A370KYP4"/>
<dbReference type="OrthoDB" id="8455336at2"/>
<keyword evidence="3" id="KW-1185">Reference proteome</keyword>
<evidence type="ECO:0000256" key="1">
    <source>
        <dbReference type="SAM" id="MobiDB-lite"/>
    </source>
</evidence>
<proteinExistence type="predicted"/>
<dbReference type="Proteomes" id="UP000255207">
    <property type="component" value="Unassembled WGS sequence"/>
</dbReference>
<dbReference type="RefSeq" id="WP_114832264.1">
    <property type="nucleotide sequence ID" value="NZ_QQTO01000022.1"/>
</dbReference>
<feature type="region of interest" description="Disordered" evidence="1">
    <location>
        <begin position="1"/>
        <end position="21"/>
    </location>
</feature>
<accession>A0A370KYP4</accession>